<name>A0A1Y0IPB2_9BACL</name>
<evidence type="ECO:0000313" key="3">
    <source>
        <dbReference type="Proteomes" id="UP000195437"/>
    </source>
</evidence>
<dbReference type="InterPro" id="IPR029058">
    <property type="entry name" value="AB_hydrolase_fold"/>
</dbReference>
<organism evidence="2 3">
    <name type="scientific">Tumebacillus avium</name>
    <dbReference type="NCBI Taxonomy" id="1903704"/>
    <lineage>
        <taxon>Bacteria</taxon>
        <taxon>Bacillati</taxon>
        <taxon>Bacillota</taxon>
        <taxon>Bacilli</taxon>
        <taxon>Bacillales</taxon>
        <taxon>Alicyclobacillaceae</taxon>
        <taxon>Tumebacillus</taxon>
    </lineage>
</organism>
<keyword evidence="3" id="KW-1185">Reference proteome</keyword>
<dbReference type="GO" id="GO:0052689">
    <property type="term" value="F:carboxylic ester hydrolase activity"/>
    <property type="evidence" value="ECO:0007669"/>
    <property type="project" value="TreeGrafter"/>
</dbReference>
<gene>
    <name evidence="2" type="ORF">CBW65_09210</name>
</gene>
<sequence>MPAQDVIIQSAFSLGGTLTLPHDGDHKFPAVLFIHGSGPIDRNSDAKGMPINAFKQFAEHFARLGFATLRYDKRGVGTSGGSFVETGMYDLVDDAVAAVQFLKNQPRIDPERIYVLGHSEGAILAPQVFEREPFKGMILLSGVAESLKLTVDRQNEMVFDELGKMTGFKGFLIRLLGVAKKARKDSAKSFSKMMNSTTDTIRLKGIKVNAKWFREHYNYDVSASLPNVTCPTLVITGAKDIQVPPDHAEQIASLVTGPSEWHVIPDLIHILRKVDNVPTILGLKGDYGKAVKLPIDPELTSLVSNWLQAQEQ</sequence>
<evidence type="ECO:0000313" key="2">
    <source>
        <dbReference type="EMBL" id="ARU61193.1"/>
    </source>
</evidence>
<proteinExistence type="predicted"/>
<dbReference type="OrthoDB" id="9809549at2"/>
<dbReference type="AlphaFoldDB" id="A0A1Y0IPB2"/>
<dbReference type="RefSeq" id="WP_087456574.1">
    <property type="nucleotide sequence ID" value="NZ_CP021434.1"/>
</dbReference>
<dbReference type="PANTHER" id="PTHR43265">
    <property type="entry name" value="ESTERASE ESTD"/>
    <property type="match status" value="1"/>
</dbReference>
<accession>A0A1Y0IPB2</accession>
<dbReference type="InterPro" id="IPR053145">
    <property type="entry name" value="AB_hydrolase_Est10"/>
</dbReference>
<dbReference type="SUPFAM" id="SSF53474">
    <property type="entry name" value="alpha/beta-Hydrolases"/>
    <property type="match status" value="1"/>
</dbReference>
<dbReference type="KEGG" id="tum:CBW65_09210"/>
<protein>
    <recommendedName>
        <fullName evidence="1">Serine aminopeptidase S33 domain-containing protein</fullName>
    </recommendedName>
</protein>
<feature type="domain" description="Serine aminopeptidase S33" evidence="1">
    <location>
        <begin position="52"/>
        <end position="269"/>
    </location>
</feature>
<dbReference type="Gene3D" id="3.40.50.1820">
    <property type="entry name" value="alpha/beta hydrolase"/>
    <property type="match status" value="1"/>
</dbReference>
<dbReference type="Proteomes" id="UP000195437">
    <property type="component" value="Chromosome"/>
</dbReference>
<dbReference type="PANTHER" id="PTHR43265:SF1">
    <property type="entry name" value="ESTERASE ESTD"/>
    <property type="match status" value="1"/>
</dbReference>
<evidence type="ECO:0000259" key="1">
    <source>
        <dbReference type="Pfam" id="PF12146"/>
    </source>
</evidence>
<dbReference type="EMBL" id="CP021434">
    <property type="protein sequence ID" value="ARU61193.1"/>
    <property type="molecule type" value="Genomic_DNA"/>
</dbReference>
<dbReference type="Pfam" id="PF12146">
    <property type="entry name" value="Hydrolase_4"/>
    <property type="match status" value="1"/>
</dbReference>
<dbReference type="InterPro" id="IPR022742">
    <property type="entry name" value="Hydrolase_4"/>
</dbReference>
<reference evidence="3" key="1">
    <citation type="submission" date="2017-05" db="EMBL/GenBank/DDBJ databases">
        <authorList>
            <person name="Sung H."/>
        </authorList>
    </citation>
    <scope>NUCLEOTIDE SEQUENCE [LARGE SCALE GENOMIC DNA]</scope>
    <source>
        <strain evidence="3">AR23208</strain>
    </source>
</reference>